<evidence type="ECO:0000256" key="2">
    <source>
        <dbReference type="SAM" id="MobiDB-lite"/>
    </source>
</evidence>
<evidence type="ECO:0000313" key="5">
    <source>
        <dbReference type="Proteomes" id="UP000820818"/>
    </source>
</evidence>
<dbReference type="AlphaFoldDB" id="A0AAD5PPY7"/>
<gene>
    <name evidence="4" type="ORF">GHT06_021524</name>
</gene>
<accession>A0AAD5PPY7</accession>
<keyword evidence="3" id="KW-0472">Membrane</keyword>
<evidence type="ECO:0000313" key="4">
    <source>
        <dbReference type="EMBL" id="KAI9553603.1"/>
    </source>
</evidence>
<dbReference type="Proteomes" id="UP000820818">
    <property type="component" value="Linkage Group LG9"/>
</dbReference>
<feature type="region of interest" description="Disordered" evidence="2">
    <location>
        <begin position="364"/>
        <end position="389"/>
    </location>
</feature>
<name>A0AAD5PPY7_9CRUS</name>
<feature type="compositionally biased region" description="Polar residues" evidence="2">
    <location>
        <begin position="51"/>
        <end position="60"/>
    </location>
</feature>
<organism evidence="4 5">
    <name type="scientific">Daphnia sinensis</name>
    <dbReference type="NCBI Taxonomy" id="1820382"/>
    <lineage>
        <taxon>Eukaryota</taxon>
        <taxon>Metazoa</taxon>
        <taxon>Ecdysozoa</taxon>
        <taxon>Arthropoda</taxon>
        <taxon>Crustacea</taxon>
        <taxon>Branchiopoda</taxon>
        <taxon>Diplostraca</taxon>
        <taxon>Cladocera</taxon>
        <taxon>Anomopoda</taxon>
        <taxon>Daphniidae</taxon>
        <taxon>Daphnia</taxon>
        <taxon>Daphnia similis group</taxon>
    </lineage>
</organism>
<reference evidence="4 5" key="1">
    <citation type="submission" date="2022-05" db="EMBL/GenBank/DDBJ databases">
        <title>A multi-omics perspective on studying reproductive biology in Daphnia sinensis.</title>
        <authorList>
            <person name="Jia J."/>
        </authorList>
    </citation>
    <scope>NUCLEOTIDE SEQUENCE [LARGE SCALE GENOMIC DNA]</scope>
    <source>
        <strain evidence="4 5">WSL</strain>
    </source>
</reference>
<feature type="region of interest" description="Disordered" evidence="2">
    <location>
        <begin position="212"/>
        <end position="233"/>
    </location>
</feature>
<evidence type="ECO:0000256" key="1">
    <source>
        <dbReference type="SAM" id="Coils"/>
    </source>
</evidence>
<feature type="transmembrane region" description="Helical" evidence="3">
    <location>
        <begin position="18"/>
        <end position="38"/>
    </location>
</feature>
<dbReference type="EMBL" id="WJBH02000009">
    <property type="protein sequence ID" value="KAI9553603.1"/>
    <property type="molecule type" value="Genomic_DNA"/>
</dbReference>
<feature type="region of interest" description="Disordered" evidence="2">
    <location>
        <begin position="49"/>
        <end position="69"/>
    </location>
</feature>
<evidence type="ECO:0000256" key="3">
    <source>
        <dbReference type="SAM" id="Phobius"/>
    </source>
</evidence>
<comment type="caution">
    <text evidence="4">The sequence shown here is derived from an EMBL/GenBank/DDBJ whole genome shotgun (WGS) entry which is preliminary data.</text>
</comment>
<feature type="coiled-coil region" evidence="1">
    <location>
        <begin position="148"/>
        <end position="192"/>
    </location>
</feature>
<feature type="compositionally biased region" description="Basic and acidic residues" evidence="2">
    <location>
        <begin position="213"/>
        <end position="223"/>
    </location>
</feature>
<proteinExistence type="predicted"/>
<keyword evidence="3" id="KW-0812">Transmembrane</keyword>
<protein>
    <submittedName>
        <fullName evidence="4">Uncharacterized protein</fullName>
    </submittedName>
</protein>
<sequence length="519" mass="59427">MDAISTFLLLTLKISPDLLLAILMGIGFFWGMIVQDFLDILFPESIPQPAPESNSNTESIPENPEPTLLDDCTEEPDQPITPDIADHDTENCCECEKLALQAALREWQAAAVKKAMEELARSTSQASFDQKNQSEDSANVNYWRKIYKSDLMRTNRSLTKANQELEDSLAIRKELEHELQLTKNLLQAEQLKAKKVAEPSESRVVVMQNGTEELAKPCEKPKQQTDAATSSLDSASVMDKDFENESSEAKLDGVEKVYVAQLEVPSEQENTTGIVLTEFDQKENEMHEAQLKQLQQERDAALDTMAELETRLDAERREYLQTKEEYEKTIKKLEKGLKESRAYAKLVTSLLVDTKSFWKRNGFKRPKNLKSKTSSGNPSPPKSKLSNMFSKRPTNRKILEINGKPIEMTEDRNCNYACISKVFWEEELKGPLLEPMNYSKWYGNKVKDLNALDIFRGRHVKNKLEWEQVLGFFFAKVKHDGIEYKLPVLVFDKPKTPNFFGRMWLQAFESSDPSFKVWI</sequence>
<keyword evidence="3" id="KW-1133">Transmembrane helix</keyword>
<keyword evidence="1" id="KW-0175">Coiled coil</keyword>
<keyword evidence="5" id="KW-1185">Reference proteome</keyword>
<feature type="coiled-coil region" evidence="1">
    <location>
        <begin position="277"/>
        <end position="343"/>
    </location>
</feature>